<dbReference type="EMBL" id="LODT01000015">
    <property type="protein sequence ID" value="KYR00336.1"/>
    <property type="molecule type" value="Genomic_DNA"/>
</dbReference>
<dbReference type="InParanoid" id="A0A152A288"/>
<reference evidence="2 3" key="1">
    <citation type="submission" date="2015-12" db="EMBL/GenBank/DDBJ databases">
        <title>Dictyostelia acquired genes for synthesis and detection of signals that induce cell-type specialization by lateral gene transfer from prokaryotes.</title>
        <authorList>
            <person name="Gloeckner G."/>
            <person name="Schaap P."/>
        </authorList>
    </citation>
    <scope>NUCLEOTIDE SEQUENCE [LARGE SCALE GENOMIC DNA]</scope>
    <source>
        <strain evidence="2 3">TK</strain>
    </source>
</reference>
<evidence type="ECO:0000256" key="1">
    <source>
        <dbReference type="SAM" id="MobiDB-lite"/>
    </source>
</evidence>
<proteinExistence type="predicted"/>
<gene>
    <name evidence="2" type="ORF">DLAC_03079</name>
</gene>
<protein>
    <submittedName>
        <fullName evidence="2">CCCH-type zinc finger-containing protein</fullName>
    </submittedName>
</protein>
<evidence type="ECO:0000313" key="3">
    <source>
        <dbReference type="Proteomes" id="UP000076078"/>
    </source>
</evidence>
<name>A0A152A288_TIELA</name>
<organism evidence="2 3">
    <name type="scientific">Tieghemostelium lacteum</name>
    <name type="common">Slime mold</name>
    <name type="synonym">Dictyostelium lacteum</name>
    <dbReference type="NCBI Taxonomy" id="361077"/>
    <lineage>
        <taxon>Eukaryota</taxon>
        <taxon>Amoebozoa</taxon>
        <taxon>Evosea</taxon>
        <taxon>Eumycetozoa</taxon>
        <taxon>Dictyostelia</taxon>
        <taxon>Dictyosteliales</taxon>
        <taxon>Raperosteliaceae</taxon>
        <taxon>Tieghemostelium</taxon>
    </lineage>
</organism>
<feature type="compositionally biased region" description="Basic and acidic residues" evidence="1">
    <location>
        <begin position="298"/>
        <end position="312"/>
    </location>
</feature>
<comment type="caution">
    <text evidence="2">The sequence shown here is derived from an EMBL/GenBank/DDBJ whole genome shotgun (WGS) entry which is preliminary data.</text>
</comment>
<accession>A0A152A288</accession>
<dbReference type="AlphaFoldDB" id="A0A152A288"/>
<evidence type="ECO:0000313" key="2">
    <source>
        <dbReference type="EMBL" id="KYR00336.1"/>
    </source>
</evidence>
<keyword evidence="3" id="KW-1185">Reference proteome</keyword>
<dbReference type="Proteomes" id="UP000076078">
    <property type="component" value="Unassembled WGS sequence"/>
</dbReference>
<feature type="region of interest" description="Disordered" evidence="1">
    <location>
        <begin position="298"/>
        <end position="335"/>
    </location>
</feature>
<sequence>MNSKALTALQQYNIYTGKTDEDKSNLVTLINSSNQLSNINNHADLGLNFEKILIELINTSVQPTTTTTTTTGTQAAKSISRLSTNEFNKTGISSQSFFPYMVAKNYTVKYNWARDPSKEEKHYDQIIKTIFEPWCNPIGCKYIKTSSSNTLLLDDINIIGKSDVLIIPKDNKDSNALVSFELKKETFISKEQRQLYAQHICQQDASEYLILTIGTDLDEYWEIVWSPSKTSLVVNTCRINDTDSIKEAITLTIYHTFNTEYQQKSLTELFIEHQIIQNVPGEIVKDILNKVDRISGDEEFHEKKKPKKEPPAKKQTAKKQTAKKQATTKQVSKTKNLTQNNVSDIAQLEDLEYFTPTKSDYLKFRVAQELQKIKLLDEYQKRKSFKSLIQ</sequence>